<dbReference type="PANTHER" id="PTHR46640">
    <property type="entry name" value="TRIACYLGLYCEROL LIPASE, PUTATIVE (AFU_ORTHOLOGUE AFUA_6G06510)-RELATED"/>
    <property type="match status" value="1"/>
</dbReference>
<dbReference type="CDD" id="cd00519">
    <property type="entry name" value="Lipase_3"/>
    <property type="match status" value="1"/>
</dbReference>
<dbReference type="InterPro" id="IPR051299">
    <property type="entry name" value="AB_hydrolase_lip/est"/>
</dbReference>
<sequence length="414" mass="45600">MRLPRVSIGCALYLAGIASHAFTPAAEQIPILRHADDRNVSAGLFTELEELARIVDISYCVGLTSWGISKPFSCLSRCSDFPEFELVTTWNTGPMLSDSCGYIVLDHGKQRVIVAFRGTYSVANTVVDLSTVPQEYVPYPGDDDDESSNAAYDVAEDIIAAAGVHQKRAITKSAKCENCTVHMGFHTAWLHTRDKILPDLLQQLLIYPDYQLNFVGHSLGGAVAALAALELKGRGWDSIVTTFGEPRVGNKGLVKFIDERFNLTNREDATDDDQQMKYRRVTHIHDPVPLLPLTEWGFVMHAGEIYISRPDLIPDINDLKHCVGDNDKACLAGQDSTTADSAGAATVRKRDLLTSVEAEVHDVIHEPWGIPSRYKLWQLFFAHRDYFWRLGLCVPGGDPLGGGGKFGEGPNGEL</sequence>
<keyword evidence="5" id="KW-1185">Reference proteome</keyword>
<name>A0AAJ0DDZ2_9PEZI</name>
<evidence type="ECO:0000313" key="5">
    <source>
        <dbReference type="Proteomes" id="UP001271007"/>
    </source>
</evidence>
<evidence type="ECO:0000256" key="1">
    <source>
        <dbReference type="ARBA" id="ARBA00022729"/>
    </source>
</evidence>
<accession>A0AAJ0DDZ2</accession>
<dbReference type="Pfam" id="PF01764">
    <property type="entry name" value="Lipase_3"/>
    <property type="match status" value="1"/>
</dbReference>
<evidence type="ECO:0000259" key="3">
    <source>
        <dbReference type="Pfam" id="PF01764"/>
    </source>
</evidence>
<dbReference type="InterPro" id="IPR029058">
    <property type="entry name" value="AB_hydrolase_fold"/>
</dbReference>
<dbReference type="EMBL" id="JAWDJX010000050">
    <property type="protein sequence ID" value="KAK3048305.1"/>
    <property type="molecule type" value="Genomic_DNA"/>
</dbReference>
<dbReference type="Gene3D" id="3.40.50.1820">
    <property type="entry name" value="alpha/beta hydrolase"/>
    <property type="match status" value="1"/>
</dbReference>
<comment type="caution">
    <text evidence="4">The sequence shown here is derived from an EMBL/GenBank/DDBJ whole genome shotgun (WGS) entry which is preliminary data.</text>
</comment>
<proteinExistence type="predicted"/>
<dbReference type="GO" id="GO:0016787">
    <property type="term" value="F:hydrolase activity"/>
    <property type="evidence" value="ECO:0007669"/>
    <property type="project" value="UniProtKB-KW"/>
</dbReference>
<protein>
    <recommendedName>
        <fullName evidence="3">Fungal lipase-type domain-containing protein</fullName>
    </recommendedName>
</protein>
<dbReference type="PANTHER" id="PTHR46640:SF1">
    <property type="entry name" value="FUNGAL LIPASE-LIKE DOMAIN-CONTAINING PROTEIN-RELATED"/>
    <property type="match status" value="1"/>
</dbReference>
<organism evidence="4 5">
    <name type="scientific">Extremus antarcticus</name>
    <dbReference type="NCBI Taxonomy" id="702011"/>
    <lineage>
        <taxon>Eukaryota</taxon>
        <taxon>Fungi</taxon>
        <taxon>Dikarya</taxon>
        <taxon>Ascomycota</taxon>
        <taxon>Pezizomycotina</taxon>
        <taxon>Dothideomycetes</taxon>
        <taxon>Dothideomycetidae</taxon>
        <taxon>Mycosphaerellales</taxon>
        <taxon>Extremaceae</taxon>
        <taxon>Extremus</taxon>
    </lineage>
</organism>
<dbReference type="Proteomes" id="UP001271007">
    <property type="component" value="Unassembled WGS sequence"/>
</dbReference>
<reference evidence="4" key="1">
    <citation type="submission" date="2023-04" db="EMBL/GenBank/DDBJ databases">
        <title>Black Yeasts Isolated from many extreme environments.</title>
        <authorList>
            <person name="Coleine C."/>
            <person name="Stajich J.E."/>
            <person name="Selbmann L."/>
        </authorList>
    </citation>
    <scope>NUCLEOTIDE SEQUENCE</scope>
    <source>
        <strain evidence="4">CCFEE 5312</strain>
    </source>
</reference>
<keyword evidence="2" id="KW-0378">Hydrolase</keyword>
<gene>
    <name evidence="4" type="ORF">LTR09_010298</name>
</gene>
<evidence type="ECO:0000256" key="2">
    <source>
        <dbReference type="ARBA" id="ARBA00022801"/>
    </source>
</evidence>
<feature type="domain" description="Fungal lipase-type" evidence="3">
    <location>
        <begin position="113"/>
        <end position="294"/>
    </location>
</feature>
<keyword evidence="1" id="KW-0732">Signal</keyword>
<dbReference type="InterPro" id="IPR002921">
    <property type="entry name" value="Fungal_lipase-type"/>
</dbReference>
<dbReference type="GO" id="GO:0006629">
    <property type="term" value="P:lipid metabolic process"/>
    <property type="evidence" value="ECO:0007669"/>
    <property type="project" value="InterPro"/>
</dbReference>
<evidence type="ECO:0000313" key="4">
    <source>
        <dbReference type="EMBL" id="KAK3048305.1"/>
    </source>
</evidence>
<dbReference type="AlphaFoldDB" id="A0AAJ0DDZ2"/>
<dbReference type="SUPFAM" id="SSF53474">
    <property type="entry name" value="alpha/beta-Hydrolases"/>
    <property type="match status" value="1"/>
</dbReference>